<name>A0A839K4M1_9FIRM</name>
<reference evidence="2 3" key="1">
    <citation type="submission" date="2020-07" db="EMBL/GenBank/DDBJ databases">
        <title>Characterization and genome sequencing of isolate MD1, a novel member within the family Lachnospiraceae.</title>
        <authorList>
            <person name="Rettenmaier R."/>
            <person name="Di Bello L."/>
            <person name="Zinser C."/>
            <person name="Scheitz K."/>
            <person name="Liebl W."/>
            <person name="Zverlov V."/>
        </authorList>
    </citation>
    <scope>NUCLEOTIDE SEQUENCE [LARGE SCALE GENOMIC DNA]</scope>
    <source>
        <strain evidence="2 3">MD1</strain>
    </source>
</reference>
<feature type="compositionally biased region" description="Basic and acidic residues" evidence="1">
    <location>
        <begin position="205"/>
        <end position="225"/>
    </location>
</feature>
<evidence type="ECO:0000313" key="3">
    <source>
        <dbReference type="Proteomes" id="UP000574276"/>
    </source>
</evidence>
<dbReference type="EMBL" id="JACEGA010000001">
    <property type="protein sequence ID" value="MBB2183621.1"/>
    <property type="molecule type" value="Genomic_DNA"/>
</dbReference>
<dbReference type="AlphaFoldDB" id="A0A839K4M1"/>
<gene>
    <name evidence="2" type="ORF">H0486_12130</name>
</gene>
<organism evidence="2 3">
    <name type="scientific">Variimorphobacter saccharofermentans</name>
    <dbReference type="NCBI Taxonomy" id="2755051"/>
    <lineage>
        <taxon>Bacteria</taxon>
        <taxon>Bacillati</taxon>
        <taxon>Bacillota</taxon>
        <taxon>Clostridia</taxon>
        <taxon>Lachnospirales</taxon>
        <taxon>Lachnospiraceae</taxon>
        <taxon>Variimorphobacter</taxon>
    </lineage>
</organism>
<proteinExistence type="predicted"/>
<dbReference type="InterPro" id="IPR014975">
    <property type="entry name" value="DUF1836"/>
</dbReference>
<protein>
    <submittedName>
        <fullName evidence="2">DUF1836 domain-containing protein</fullName>
    </submittedName>
</protein>
<keyword evidence="3" id="KW-1185">Reference proteome</keyword>
<sequence length="244" mass="28800">MKEEYIKSLIDRLRDAKYIMPDDIPNIDLYMDQVTTFMDKHLKSSKRYSEDKLLTKTMINNYTKNELLPPPNKKKYSKEHMFLLIFIYYFKNILSINDIQSIFNPLTERYYGKKSGVDLETIYKEIFRMEKEQTDALTKDMIRKMTKAKEAFPDINDEEDRDFLTTFTFISMLCFDVYMRKHMIEMMIDHSFMSNNKGSVKKRSEKQGSKTTEKSEAARKPDSAKKTNSKSEGSKDSGNSVTYI</sequence>
<dbReference type="PANTHER" id="PTHR40056">
    <property type="entry name" value="HYPOTHETICAL CYTOSOLIC PROTEIN"/>
    <property type="match status" value="1"/>
</dbReference>
<feature type="region of interest" description="Disordered" evidence="1">
    <location>
        <begin position="195"/>
        <end position="244"/>
    </location>
</feature>
<dbReference type="Pfam" id="PF08876">
    <property type="entry name" value="DUF1836"/>
    <property type="match status" value="1"/>
</dbReference>
<evidence type="ECO:0000256" key="1">
    <source>
        <dbReference type="SAM" id="MobiDB-lite"/>
    </source>
</evidence>
<comment type="caution">
    <text evidence="2">The sequence shown here is derived from an EMBL/GenBank/DDBJ whole genome shotgun (WGS) entry which is preliminary data.</text>
</comment>
<dbReference type="Proteomes" id="UP000574276">
    <property type="component" value="Unassembled WGS sequence"/>
</dbReference>
<evidence type="ECO:0000313" key="2">
    <source>
        <dbReference type="EMBL" id="MBB2183621.1"/>
    </source>
</evidence>
<accession>A0A839K4M1</accession>
<dbReference type="PANTHER" id="PTHR40056:SF1">
    <property type="entry name" value="DUF1836 DOMAIN-CONTAINING PROTEIN"/>
    <property type="match status" value="1"/>
</dbReference>
<dbReference type="RefSeq" id="WP_323163569.1">
    <property type="nucleotide sequence ID" value="NZ_JACEGA010000001.1"/>
</dbReference>